<accession>A0A7Z9D2X0</accession>
<name>A0A7Z9D2X0_STRSZ</name>
<dbReference type="NCBIfam" id="TIGR01076">
    <property type="entry name" value="sortase_fam"/>
    <property type="match status" value="1"/>
</dbReference>
<dbReference type="InterPro" id="IPR005754">
    <property type="entry name" value="Sortase"/>
</dbReference>
<feature type="active site" description="Acyl-thioester intermediate" evidence="2">
    <location>
        <position position="207"/>
    </location>
</feature>
<protein>
    <submittedName>
        <fullName evidence="4">Sortase SrtC1</fullName>
    </submittedName>
</protein>
<dbReference type="PROSITE" id="PS51257">
    <property type="entry name" value="PROKAR_LIPOPROTEIN"/>
    <property type="match status" value="1"/>
</dbReference>
<dbReference type="NCBIfam" id="NF033745">
    <property type="entry name" value="class_C_sortase"/>
    <property type="match status" value="1"/>
</dbReference>
<feature type="active site" description="Proton donor/acceptor" evidence="2">
    <location>
        <position position="145"/>
    </location>
</feature>
<keyword evidence="3" id="KW-0812">Transmembrane</keyword>
<dbReference type="Pfam" id="PF04203">
    <property type="entry name" value="Sortase"/>
    <property type="match status" value="1"/>
</dbReference>
<organism evidence="4 5">
    <name type="scientific">Streptococcus equi subsp. zooepidemicus</name>
    <dbReference type="NCBI Taxonomy" id="40041"/>
    <lineage>
        <taxon>Bacteria</taxon>
        <taxon>Bacillati</taxon>
        <taxon>Bacillota</taxon>
        <taxon>Bacilli</taxon>
        <taxon>Lactobacillales</taxon>
        <taxon>Streptococcaceae</taxon>
        <taxon>Streptococcus</taxon>
    </lineage>
</organism>
<keyword evidence="3" id="KW-0472">Membrane</keyword>
<dbReference type="Gene3D" id="2.40.260.10">
    <property type="entry name" value="Sortase"/>
    <property type="match status" value="1"/>
</dbReference>
<proteinExistence type="predicted"/>
<gene>
    <name evidence="4" type="ORF">NCTC6180_01001</name>
</gene>
<reference evidence="4 5" key="1">
    <citation type="submission" date="2018-12" db="EMBL/GenBank/DDBJ databases">
        <authorList>
            <consortium name="Pathogen Informatics"/>
        </authorList>
    </citation>
    <scope>NUCLEOTIDE SEQUENCE [LARGE SCALE GENOMIC DNA]</scope>
    <source>
        <strain evidence="4 5">NCTC6180</strain>
    </source>
</reference>
<sequence length="269" mass="29998">MKKSVIFWSVILVAGCLIVLYPTLSNYWNAQHQSQLIADYISSTQALRHKDSQLMLEAANQYNQQLKTNHNPDLTLTDSEAEAYQQQLDLTNTGIMAYIDIPKVHERLPIYHGTDEEILQVAIGHLAGTSLPVGGKGTHAVISGHRGLPSAKLFTNIDKLRINDTFTITSLNRTMTYQVDKIATVLPDDVSLLRIEEGKDLVTLVTCTPYGVNTHRLLVRGHRIKTATPAAARGSQKPSRLILWLLLISALGLSLVLIGTWRWRRRSKA</sequence>
<keyword evidence="3" id="KW-1133">Transmembrane helix</keyword>
<dbReference type="EMBL" id="LR134317">
    <property type="protein sequence ID" value="VEF07051.1"/>
    <property type="molecule type" value="Genomic_DNA"/>
</dbReference>
<evidence type="ECO:0000256" key="1">
    <source>
        <dbReference type="ARBA" id="ARBA00022801"/>
    </source>
</evidence>
<dbReference type="SUPFAM" id="SSF63817">
    <property type="entry name" value="Sortase"/>
    <property type="match status" value="1"/>
</dbReference>
<dbReference type="InterPro" id="IPR042002">
    <property type="entry name" value="Sortase_C"/>
</dbReference>
<evidence type="ECO:0000313" key="5">
    <source>
        <dbReference type="Proteomes" id="UP000269903"/>
    </source>
</evidence>
<keyword evidence="1" id="KW-0378">Hydrolase</keyword>
<feature type="transmembrane region" description="Helical" evidence="3">
    <location>
        <begin position="241"/>
        <end position="261"/>
    </location>
</feature>
<dbReference type="GO" id="GO:0016787">
    <property type="term" value="F:hydrolase activity"/>
    <property type="evidence" value="ECO:0007669"/>
    <property type="project" value="UniProtKB-KW"/>
</dbReference>
<dbReference type="InterPro" id="IPR023365">
    <property type="entry name" value="Sortase_dom-sf"/>
</dbReference>
<dbReference type="AlphaFoldDB" id="A0A7Z9D2X0"/>
<dbReference type="Proteomes" id="UP000269903">
    <property type="component" value="Chromosome"/>
</dbReference>
<evidence type="ECO:0000256" key="3">
    <source>
        <dbReference type="SAM" id="Phobius"/>
    </source>
</evidence>
<evidence type="ECO:0000313" key="4">
    <source>
        <dbReference type="EMBL" id="VEF07051.1"/>
    </source>
</evidence>
<dbReference type="RefSeq" id="WP_154803928.1">
    <property type="nucleotide sequence ID" value="NZ_JAHLHH010000001.1"/>
</dbReference>
<evidence type="ECO:0000256" key="2">
    <source>
        <dbReference type="PIRSR" id="PIRSR605754-1"/>
    </source>
</evidence>
<dbReference type="CDD" id="cd05827">
    <property type="entry name" value="Sortase_C"/>
    <property type="match status" value="1"/>
</dbReference>